<dbReference type="EMBL" id="JAQKAB010000001">
    <property type="protein sequence ID" value="MDA7025067.1"/>
    <property type="molecule type" value="Genomic_DNA"/>
</dbReference>
<dbReference type="RefSeq" id="WP_271338929.1">
    <property type="nucleotide sequence ID" value="NZ_JAQKAB010000001.1"/>
</dbReference>
<proteinExistence type="predicted"/>
<dbReference type="Proteomes" id="UP001211894">
    <property type="component" value="Unassembled WGS sequence"/>
</dbReference>
<accession>A0ABT4WYF4</accession>
<name>A0ABT4WYF4_9BACI</name>
<protein>
    <recommendedName>
        <fullName evidence="3">Phage protein</fullName>
    </recommendedName>
</protein>
<evidence type="ECO:0000313" key="2">
    <source>
        <dbReference type="Proteomes" id="UP001211894"/>
    </source>
</evidence>
<reference evidence="1 2" key="1">
    <citation type="submission" date="2023-01" db="EMBL/GenBank/DDBJ databases">
        <title>Bacillus changyiensis sp. nov., isolated from a coastal deposit.</title>
        <authorList>
            <person name="Xiao G."/>
            <person name="Lai Q."/>
            <person name="Hu Z."/>
            <person name="Shao Z."/>
        </authorList>
    </citation>
    <scope>NUCLEOTIDE SEQUENCE [LARGE SCALE GENOMIC DNA]</scope>
    <source>
        <strain evidence="1 2">CLL-7-23</strain>
    </source>
</reference>
<organism evidence="1 2">
    <name type="scientific">Bacillus changyiensis</name>
    <dbReference type="NCBI Taxonomy" id="3004103"/>
    <lineage>
        <taxon>Bacteria</taxon>
        <taxon>Bacillati</taxon>
        <taxon>Bacillota</taxon>
        <taxon>Bacilli</taxon>
        <taxon>Bacillales</taxon>
        <taxon>Bacillaceae</taxon>
        <taxon>Bacillus</taxon>
    </lineage>
</organism>
<gene>
    <name evidence="1" type="ORF">PJ311_00395</name>
</gene>
<sequence>MSINKIRSVLYKLAKISGDVNAVKKGKVGKRIARRAAGKTTGKLLGKLFK</sequence>
<keyword evidence="2" id="KW-1185">Reference proteome</keyword>
<comment type="caution">
    <text evidence="1">The sequence shown here is derived from an EMBL/GenBank/DDBJ whole genome shotgun (WGS) entry which is preliminary data.</text>
</comment>
<evidence type="ECO:0000313" key="1">
    <source>
        <dbReference type="EMBL" id="MDA7025067.1"/>
    </source>
</evidence>
<evidence type="ECO:0008006" key="3">
    <source>
        <dbReference type="Google" id="ProtNLM"/>
    </source>
</evidence>